<protein>
    <submittedName>
        <fullName evidence="1">Uncharacterized protein</fullName>
    </submittedName>
</protein>
<proteinExistence type="predicted"/>
<gene>
    <name evidence="1" type="ORF">Taro_000335</name>
</gene>
<evidence type="ECO:0000313" key="2">
    <source>
        <dbReference type="Proteomes" id="UP000652761"/>
    </source>
</evidence>
<reference evidence="1" key="1">
    <citation type="submission" date="2017-07" db="EMBL/GenBank/DDBJ databases">
        <title>Taro Niue Genome Assembly and Annotation.</title>
        <authorList>
            <person name="Atibalentja N."/>
            <person name="Keating K."/>
            <person name="Fields C.J."/>
        </authorList>
    </citation>
    <scope>NUCLEOTIDE SEQUENCE</scope>
    <source>
        <strain evidence="1">Niue_2</strain>
        <tissue evidence="1">Leaf</tissue>
    </source>
</reference>
<keyword evidence="2" id="KW-1185">Reference proteome</keyword>
<accession>A0A843TEJ9</accession>
<name>A0A843TEJ9_COLES</name>
<dbReference type="Proteomes" id="UP000652761">
    <property type="component" value="Unassembled WGS sequence"/>
</dbReference>
<dbReference type="EMBL" id="NMUH01000006">
    <property type="protein sequence ID" value="MQL68044.1"/>
    <property type="molecule type" value="Genomic_DNA"/>
</dbReference>
<sequence length="62" mass="7189">MLRWCRPVRARDAFMLLGARRRWSFLREGPNRSAFLVEVRLLSSGRAHAGRRRQSGSRGPHS</sequence>
<comment type="caution">
    <text evidence="1">The sequence shown here is derived from an EMBL/GenBank/DDBJ whole genome shotgun (WGS) entry which is preliminary data.</text>
</comment>
<organism evidence="1 2">
    <name type="scientific">Colocasia esculenta</name>
    <name type="common">Wild taro</name>
    <name type="synonym">Arum esculentum</name>
    <dbReference type="NCBI Taxonomy" id="4460"/>
    <lineage>
        <taxon>Eukaryota</taxon>
        <taxon>Viridiplantae</taxon>
        <taxon>Streptophyta</taxon>
        <taxon>Embryophyta</taxon>
        <taxon>Tracheophyta</taxon>
        <taxon>Spermatophyta</taxon>
        <taxon>Magnoliopsida</taxon>
        <taxon>Liliopsida</taxon>
        <taxon>Araceae</taxon>
        <taxon>Aroideae</taxon>
        <taxon>Colocasieae</taxon>
        <taxon>Colocasia</taxon>
    </lineage>
</organism>
<dbReference type="AlphaFoldDB" id="A0A843TEJ9"/>
<evidence type="ECO:0000313" key="1">
    <source>
        <dbReference type="EMBL" id="MQL68044.1"/>
    </source>
</evidence>